<proteinExistence type="predicted"/>
<sequence length="64" mass="6612">MIASGSESNIEATAGPARPVPPAAPVDDGVRTFPRLGRGVVWADVVAEIARDRQAGDVRTKDAA</sequence>
<dbReference type="Proteomes" id="UP001144096">
    <property type="component" value="Unassembled WGS sequence"/>
</dbReference>
<gene>
    <name evidence="2" type="ORF">M8542_11915</name>
</gene>
<dbReference type="RefSeq" id="WP_257920138.1">
    <property type="nucleotide sequence ID" value="NZ_JAMXQV010000004.1"/>
</dbReference>
<accession>A0A9X2N917</accession>
<evidence type="ECO:0000313" key="2">
    <source>
        <dbReference type="EMBL" id="MCR6483522.1"/>
    </source>
</evidence>
<feature type="compositionally biased region" description="Polar residues" evidence="1">
    <location>
        <begin position="1"/>
        <end position="11"/>
    </location>
</feature>
<feature type="region of interest" description="Disordered" evidence="1">
    <location>
        <begin position="1"/>
        <end position="26"/>
    </location>
</feature>
<dbReference type="EMBL" id="JAMXQV010000004">
    <property type="protein sequence ID" value="MCR6483522.1"/>
    <property type="molecule type" value="Genomic_DNA"/>
</dbReference>
<evidence type="ECO:0000256" key="1">
    <source>
        <dbReference type="SAM" id="MobiDB-lite"/>
    </source>
</evidence>
<dbReference type="Pfam" id="PF19731">
    <property type="entry name" value="DUF6222"/>
    <property type="match status" value="1"/>
</dbReference>
<organism evidence="2 3">
    <name type="scientific">Amycolatopsis iheyensis</name>
    <dbReference type="NCBI Taxonomy" id="2945988"/>
    <lineage>
        <taxon>Bacteria</taxon>
        <taxon>Bacillati</taxon>
        <taxon>Actinomycetota</taxon>
        <taxon>Actinomycetes</taxon>
        <taxon>Pseudonocardiales</taxon>
        <taxon>Pseudonocardiaceae</taxon>
        <taxon>Amycolatopsis</taxon>
    </lineage>
</organism>
<evidence type="ECO:0000313" key="3">
    <source>
        <dbReference type="Proteomes" id="UP001144096"/>
    </source>
</evidence>
<keyword evidence="3" id="KW-1185">Reference proteome</keyword>
<dbReference type="AlphaFoldDB" id="A0A9X2N917"/>
<reference evidence="2" key="1">
    <citation type="submission" date="2022-06" db="EMBL/GenBank/DDBJ databases">
        <title>Amycolatopsis iheyaensis sp. nov., a new species of the genus Amycolatopsis isolated from soil in Iheya island, Japan.</title>
        <authorList>
            <person name="Ngamcharungchit C."/>
            <person name="Kanto H."/>
            <person name="Take A."/>
            <person name="Intra B."/>
            <person name="Matsumoto A."/>
            <person name="Panbangred W."/>
            <person name="Inahashi Y."/>
        </authorList>
    </citation>
    <scope>NUCLEOTIDE SEQUENCE</scope>
    <source>
        <strain evidence="2">OK19-0408</strain>
    </source>
</reference>
<name>A0A9X2N917_9PSEU</name>
<comment type="caution">
    <text evidence="2">The sequence shown here is derived from an EMBL/GenBank/DDBJ whole genome shotgun (WGS) entry which is preliminary data.</text>
</comment>
<dbReference type="InterPro" id="IPR046194">
    <property type="entry name" value="DUF6222"/>
</dbReference>
<protein>
    <submittedName>
        <fullName evidence="2">DUF6222 family protein</fullName>
    </submittedName>
</protein>